<dbReference type="PRINTS" id="PR00189">
    <property type="entry name" value="TRNSTHYRETIN"/>
</dbReference>
<dbReference type="RefSeq" id="WP_075609121.1">
    <property type="nucleotide sequence ID" value="NZ_CP052766.1"/>
</dbReference>
<dbReference type="Gene3D" id="2.60.40.180">
    <property type="entry name" value="Transthyretin/hydroxyisourate hydrolase domain"/>
    <property type="match status" value="1"/>
</dbReference>
<organism evidence="13 14">
    <name type="scientific">Alteromonas pelagimontana</name>
    <dbReference type="NCBI Taxonomy" id="1858656"/>
    <lineage>
        <taxon>Bacteria</taxon>
        <taxon>Pseudomonadati</taxon>
        <taxon>Pseudomonadota</taxon>
        <taxon>Gammaproteobacteria</taxon>
        <taxon>Alteromonadales</taxon>
        <taxon>Alteromonadaceae</taxon>
        <taxon>Alteromonas/Salinimonas group</taxon>
        <taxon>Alteromonas</taxon>
    </lineage>
</organism>
<evidence type="ECO:0000256" key="5">
    <source>
        <dbReference type="ARBA" id="ARBA00012609"/>
    </source>
</evidence>
<protein>
    <recommendedName>
        <fullName evidence="6 10">5-hydroxyisourate hydrolase</fullName>
        <shortName evidence="10">HIU hydrolase</shortName>
        <shortName evidence="10">HIUHase</shortName>
        <ecNumber evidence="5 10">3.5.2.17</ecNumber>
    </recommendedName>
</protein>
<feature type="compositionally biased region" description="Basic and acidic residues" evidence="11">
    <location>
        <begin position="30"/>
        <end position="39"/>
    </location>
</feature>
<keyword evidence="8 10" id="KW-0378">Hydrolase</keyword>
<feature type="binding site" evidence="9">
    <location>
        <position position="104"/>
    </location>
    <ligand>
        <name>substrate</name>
    </ligand>
</feature>
<dbReference type="EMBL" id="CP052766">
    <property type="protein sequence ID" value="QJR79549.1"/>
    <property type="molecule type" value="Genomic_DNA"/>
</dbReference>
<dbReference type="SUPFAM" id="SSF49472">
    <property type="entry name" value="Transthyretin (synonym: prealbumin)"/>
    <property type="match status" value="1"/>
</dbReference>
<dbReference type="NCBIfam" id="TIGR02962">
    <property type="entry name" value="hdxy_isourate"/>
    <property type="match status" value="1"/>
</dbReference>
<dbReference type="EC" id="3.5.2.17" evidence="5 10"/>
<dbReference type="InterPro" id="IPR014306">
    <property type="entry name" value="Hydroxyisourate_hydrolase"/>
</dbReference>
<dbReference type="InterPro" id="IPR023416">
    <property type="entry name" value="Transthyretin/HIU_hydrolase_d"/>
</dbReference>
<comment type="subunit">
    <text evidence="4 10">Homotetramer.</text>
</comment>
<evidence type="ECO:0000259" key="12">
    <source>
        <dbReference type="Pfam" id="PF00576"/>
    </source>
</evidence>
<dbReference type="PROSITE" id="PS00769">
    <property type="entry name" value="TRANSTHYRETIN_2"/>
    <property type="match status" value="1"/>
</dbReference>
<dbReference type="InterPro" id="IPR036817">
    <property type="entry name" value="Transthyretin/HIU_hydrolase_sf"/>
</dbReference>
<dbReference type="PROSITE" id="PS00768">
    <property type="entry name" value="TRANSTHYRETIN_1"/>
    <property type="match status" value="1"/>
</dbReference>
<dbReference type="PANTHER" id="PTHR10395:SF7">
    <property type="entry name" value="5-HYDROXYISOURATE HYDROLASE"/>
    <property type="match status" value="1"/>
</dbReference>
<dbReference type="Proteomes" id="UP000219285">
    <property type="component" value="Chromosome"/>
</dbReference>
<keyword evidence="14" id="KW-1185">Reference proteome</keyword>
<dbReference type="Pfam" id="PF00576">
    <property type="entry name" value="Transthyretin"/>
    <property type="match status" value="1"/>
</dbReference>
<name>A0A6M4M9A1_9ALTE</name>
<evidence type="ECO:0000256" key="4">
    <source>
        <dbReference type="ARBA" id="ARBA00011881"/>
    </source>
</evidence>
<feature type="domain" description="Transthyretin/hydroxyisourate hydrolase" evidence="12">
    <location>
        <begin position="4"/>
        <end position="106"/>
    </location>
</feature>
<evidence type="ECO:0000256" key="7">
    <source>
        <dbReference type="ARBA" id="ARBA00022631"/>
    </source>
</evidence>
<evidence type="ECO:0000256" key="6">
    <source>
        <dbReference type="ARBA" id="ARBA00017539"/>
    </source>
</evidence>
<accession>A0A6M4M9A1</accession>
<keyword evidence="7 10" id="KW-0659">Purine metabolism</keyword>
<reference evidence="14" key="1">
    <citation type="submission" date="2014-12" db="EMBL/GenBank/DDBJ databases">
        <title>Complete genome sequence of a multi-drug resistant Klebsiella pneumoniae.</title>
        <authorList>
            <person name="Hua X."/>
            <person name="Chen Q."/>
            <person name="Li X."/>
            <person name="Feng Y."/>
            <person name="Ruan Z."/>
            <person name="Yu Y."/>
        </authorList>
    </citation>
    <scope>NUCLEOTIDE SEQUENCE [LARGE SCALE GENOMIC DNA]</scope>
    <source>
        <strain evidence="14">5.12</strain>
    </source>
</reference>
<feature type="binding site" evidence="9">
    <location>
        <position position="41"/>
    </location>
    <ligand>
        <name>substrate</name>
    </ligand>
</feature>
<evidence type="ECO:0000256" key="10">
    <source>
        <dbReference type="RuleBase" id="RU361270"/>
    </source>
</evidence>
<proteinExistence type="inferred from homology"/>
<evidence type="ECO:0000256" key="3">
    <source>
        <dbReference type="ARBA" id="ARBA00009850"/>
    </source>
</evidence>
<dbReference type="GO" id="GO:0033971">
    <property type="term" value="F:hydroxyisourate hydrolase activity"/>
    <property type="evidence" value="ECO:0007669"/>
    <property type="project" value="UniProtKB-EC"/>
</dbReference>
<dbReference type="KEGG" id="apel:CA267_001430"/>
<comment type="similarity">
    <text evidence="3 10">Belongs to the transthyretin family. 5-hydroxyisourate hydrolase subfamily.</text>
</comment>
<evidence type="ECO:0000313" key="14">
    <source>
        <dbReference type="Proteomes" id="UP000219285"/>
    </source>
</evidence>
<evidence type="ECO:0000256" key="11">
    <source>
        <dbReference type="SAM" id="MobiDB-lite"/>
    </source>
</evidence>
<reference evidence="13 14" key="2">
    <citation type="submission" date="2020-04" db="EMBL/GenBank/DDBJ databases">
        <title>Complete genome sequence of Alteromonas pelagimontana 5.12T.</title>
        <authorList>
            <person name="Sinha R.K."/>
            <person name="Krishnan K.P."/>
            <person name="Kurian J.P."/>
        </authorList>
    </citation>
    <scope>NUCLEOTIDE SEQUENCE [LARGE SCALE GENOMIC DNA]</scope>
    <source>
        <strain evidence="13 14">5.12</strain>
    </source>
</reference>
<dbReference type="InterPro" id="IPR023419">
    <property type="entry name" value="Transthyretin_CS"/>
</dbReference>
<dbReference type="AlphaFoldDB" id="A0A6M4M9A1"/>
<evidence type="ECO:0000256" key="1">
    <source>
        <dbReference type="ARBA" id="ARBA00001043"/>
    </source>
</evidence>
<dbReference type="OrthoDB" id="9792386at2"/>
<comment type="function">
    <text evidence="2">Catalyzes the hydrolysis of 5-hydroxyisourate (HIU) to 2-oxo-4-hydroxy-4-carboxy-5-ureidoimidazoline (OHCU).</text>
</comment>
<feature type="binding site" evidence="9">
    <location>
        <position position="7"/>
    </location>
    <ligand>
        <name>substrate</name>
    </ligand>
</feature>
<dbReference type="GO" id="GO:0006144">
    <property type="term" value="P:purine nucleobase metabolic process"/>
    <property type="evidence" value="ECO:0007669"/>
    <property type="project" value="UniProtKB-KW"/>
</dbReference>
<dbReference type="InterPro" id="IPR023418">
    <property type="entry name" value="Thyroxine_BS"/>
</dbReference>
<evidence type="ECO:0000256" key="9">
    <source>
        <dbReference type="PIRSR" id="PIRSR600895-51"/>
    </source>
</evidence>
<sequence>MNTLSSHVLDTTAGAPASGIAITLTSPNGKRYEGETDEDGRCKTWGVERLAAGTYSLRFHCEEYLLFHHGKSFYPFVDIHFILEEDGGHYHVPLLISPFGFSSYRGS</sequence>
<dbReference type="InterPro" id="IPR000895">
    <property type="entry name" value="Transthyretin/HIU_hydrolase"/>
</dbReference>
<dbReference type="PANTHER" id="PTHR10395">
    <property type="entry name" value="URICASE AND TRANSTHYRETIN-RELATED"/>
    <property type="match status" value="1"/>
</dbReference>
<evidence type="ECO:0000256" key="2">
    <source>
        <dbReference type="ARBA" id="ARBA00002704"/>
    </source>
</evidence>
<evidence type="ECO:0000313" key="13">
    <source>
        <dbReference type="EMBL" id="QJR79549.1"/>
    </source>
</evidence>
<evidence type="ECO:0000256" key="8">
    <source>
        <dbReference type="ARBA" id="ARBA00022801"/>
    </source>
</evidence>
<gene>
    <name evidence="13" type="primary">uraH</name>
    <name evidence="13" type="ORF">CA267_001430</name>
</gene>
<comment type="catalytic activity">
    <reaction evidence="1 10">
        <text>5-hydroxyisourate + H2O = 5-hydroxy-2-oxo-4-ureido-2,5-dihydro-1H-imidazole-5-carboxylate + H(+)</text>
        <dbReference type="Rhea" id="RHEA:23736"/>
        <dbReference type="ChEBI" id="CHEBI:15377"/>
        <dbReference type="ChEBI" id="CHEBI:15378"/>
        <dbReference type="ChEBI" id="CHEBI:18072"/>
        <dbReference type="ChEBI" id="CHEBI:58639"/>
        <dbReference type="EC" id="3.5.2.17"/>
    </reaction>
</comment>
<feature type="region of interest" description="Disordered" evidence="11">
    <location>
        <begin position="20"/>
        <end position="39"/>
    </location>
</feature>
<dbReference type="CDD" id="cd05822">
    <property type="entry name" value="TLP_HIUase"/>
    <property type="match status" value="1"/>
</dbReference>